<protein>
    <submittedName>
        <fullName evidence="1">Uncharacterized protein</fullName>
    </submittedName>
</protein>
<sequence>MSRRTIYINKQPSSRDSYWTPNNANLVPQNPLQAVAQPQPTFVNAYRQNIEIDQLDPDQTFATPEEVPLNAMTATWTLLAGFLGQETSQIDFYAEES</sequence>
<accession>A0A5J4V0S3</accession>
<reference evidence="1 2" key="1">
    <citation type="submission" date="2019-03" db="EMBL/GenBank/DDBJ databases">
        <title>Single cell metagenomics reveals metabolic interactions within the superorganism composed of flagellate Streblomastix strix and complex community of Bacteroidetes bacteria on its surface.</title>
        <authorList>
            <person name="Treitli S.C."/>
            <person name="Kolisko M."/>
            <person name="Husnik F."/>
            <person name="Keeling P."/>
            <person name="Hampl V."/>
        </authorList>
    </citation>
    <scope>NUCLEOTIDE SEQUENCE [LARGE SCALE GENOMIC DNA]</scope>
    <source>
        <strain evidence="1">ST1C</strain>
    </source>
</reference>
<organism evidence="1 2">
    <name type="scientific">Streblomastix strix</name>
    <dbReference type="NCBI Taxonomy" id="222440"/>
    <lineage>
        <taxon>Eukaryota</taxon>
        <taxon>Metamonada</taxon>
        <taxon>Preaxostyla</taxon>
        <taxon>Oxymonadida</taxon>
        <taxon>Streblomastigidae</taxon>
        <taxon>Streblomastix</taxon>
    </lineage>
</organism>
<dbReference type="AlphaFoldDB" id="A0A5J4V0S3"/>
<comment type="caution">
    <text evidence="1">The sequence shown here is derived from an EMBL/GenBank/DDBJ whole genome shotgun (WGS) entry which is preliminary data.</text>
</comment>
<evidence type="ECO:0000313" key="1">
    <source>
        <dbReference type="EMBL" id="KAA6376103.1"/>
    </source>
</evidence>
<gene>
    <name evidence="1" type="ORF">EZS28_028370</name>
</gene>
<evidence type="ECO:0000313" key="2">
    <source>
        <dbReference type="Proteomes" id="UP000324800"/>
    </source>
</evidence>
<proteinExistence type="predicted"/>
<dbReference type="Proteomes" id="UP000324800">
    <property type="component" value="Unassembled WGS sequence"/>
</dbReference>
<name>A0A5J4V0S3_9EUKA</name>
<dbReference type="EMBL" id="SNRW01010759">
    <property type="protein sequence ID" value="KAA6376103.1"/>
    <property type="molecule type" value="Genomic_DNA"/>
</dbReference>